<proteinExistence type="predicted"/>
<dbReference type="Proteomes" id="UP000184423">
    <property type="component" value="Unassembled WGS sequence"/>
</dbReference>
<gene>
    <name evidence="1" type="ORF">SAMN02746091_01792</name>
</gene>
<organism evidence="1 2">
    <name type="scientific">Caloramator proteoclasticus DSM 10124</name>
    <dbReference type="NCBI Taxonomy" id="1121262"/>
    <lineage>
        <taxon>Bacteria</taxon>
        <taxon>Bacillati</taxon>
        <taxon>Bacillota</taxon>
        <taxon>Clostridia</taxon>
        <taxon>Eubacteriales</taxon>
        <taxon>Clostridiaceae</taxon>
        <taxon>Caloramator</taxon>
    </lineage>
</organism>
<name>A0A1M4YZ83_9CLOT</name>
<dbReference type="EMBL" id="FQVG01000035">
    <property type="protein sequence ID" value="SHF11119.1"/>
    <property type="molecule type" value="Genomic_DNA"/>
</dbReference>
<evidence type="ECO:0000313" key="1">
    <source>
        <dbReference type="EMBL" id="SHF11119.1"/>
    </source>
</evidence>
<keyword evidence="2" id="KW-1185">Reference proteome</keyword>
<protein>
    <submittedName>
        <fullName evidence="1">Uncharacterized protein</fullName>
    </submittedName>
</protein>
<reference evidence="2" key="1">
    <citation type="submission" date="2016-11" db="EMBL/GenBank/DDBJ databases">
        <authorList>
            <person name="Varghese N."/>
            <person name="Submissions S."/>
        </authorList>
    </citation>
    <scope>NUCLEOTIDE SEQUENCE [LARGE SCALE GENOMIC DNA]</scope>
    <source>
        <strain evidence="2">DSM 10124</strain>
    </source>
</reference>
<dbReference type="AlphaFoldDB" id="A0A1M4YZ83"/>
<accession>A0A1M4YZ83</accession>
<evidence type="ECO:0000313" key="2">
    <source>
        <dbReference type="Proteomes" id="UP000184423"/>
    </source>
</evidence>
<dbReference type="RefSeq" id="WP_156897863.1">
    <property type="nucleotide sequence ID" value="NZ_FQVG01000035.1"/>
</dbReference>
<sequence length="47" mass="5688">MYYKAKKVDVINYKQPEDKEHRFDYNNTSFNMMSALRGQNENIKDGR</sequence>